<dbReference type="GO" id="GO:0008775">
    <property type="term" value="F:acetate CoA-transferase activity"/>
    <property type="evidence" value="ECO:0007669"/>
    <property type="project" value="InterPro"/>
</dbReference>
<dbReference type="GO" id="GO:0006083">
    <property type="term" value="P:acetate metabolic process"/>
    <property type="evidence" value="ECO:0007669"/>
    <property type="project" value="InterPro"/>
</dbReference>
<feature type="non-terminal residue" evidence="2">
    <location>
        <position position="1"/>
    </location>
</feature>
<organism evidence="2">
    <name type="scientific">marine sediment metagenome</name>
    <dbReference type="NCBI Taxonomy" id="412755"/>
    <lineage>
        <taxon>unclassified sequences</taxon>
        <taxon>metagenomes</taxon>
        <taxon>ecological metagenomes</taxon>
    </lineage>
</organism>
<dbReference type="InterPro" id="IPR046433">
    <property type="entry name" value="ActCoA_hydro"/>
</dbReference>
<evidence type="ECO:0000313" key="2">
    <source>
        <dbReference type="EMBL" id="GAF99368.1"/>
    </source>
</evidence>
<dbReference type="Gene3D" id="3.30.750.70">
    <property type="entry name" value="4-hydroxybutyrate coenzyme like domains"/>
    <property type="match status" value="1"/>
</dbReference>
<gene>
    <name evidence="2" type="ORF">S01H1_20392</name>
</gene>
<accession>X0U0L9</accession>
<evidence type="ECO:0000259" key="1">
    <source>
        <dbReference type="Pfam" id="PF13336"/>
    </source>
</evidence>
<dbReference type="SUPFAM" id="SSF100950">
    <property type="entry name" value="NagB/RpiA/CoA transferase-like"/>
    <property type="match status" value="1"/>
</dbReference>
<comment type="caution">
    <text evidence="2">The sequence shown here is derived from an EMBL/GenBank/DDBJ whole genome shotgun (WGS) entry which is preliminary data.</text>
</comment>
<dbReference type="Pfam" id="PF13336">
    <property type="entry name" value="AcetylCoA_hyd_C"/>
    <property type="match status" value="1"/>
</dbReference>
<dbReference type="PANTHER" id="PTHR21432">
    <property type="entry name" value="ACETYL-COA HYDROLASE-RELATED"/>
    <property type="match status" value="1"/>
</dbReference>
<name>X0U0L9_9ZZZZ</name>
<dbReference type="PANTHER" id="PTHR21432:SF20">
    <property type="entry name" value="ACETYL-COA HYDROLASE"/>
    <property type="match status" value="1"/>
</dbReference>
<dbReference type="InterPro" id="IPR026888">
    <property type="entry name" value="AcetylCoA_hyd_C"/>
</dbReference>
<dbReference type="InterPro" id="IPR037171">
    <property type="entry name" value="NagB/RpiA_transferase-like"/>
</dbReference>
<dbReference type="Gene3D" id="3.40.1080.20">
    <property type="entry name" value="Acetyl-CoA hydrolase/transferase C-terminal domain"/>
    <property type="match status" value="1"/>
</dbReference>
<dbReference type="InterPro" id="IPR038460">
    <property type="entry name" value="AcetylCoA_hyd_C_sf"/>
</dbReference>
<proteinExistence type="predicted"/>
<dbReference type="AlphaFoldDB" id="X0U0L9"/>
<protein>
    <recommendedName>
        <fullName evidence="1">Acetyl-CoA hydrolase/transferase C-terminal domain-containing protein</fullName>
    </recommendedName>
</protein>
<feature type="domain" description="Acetyl-CoA hydrolase/transferase C-terminal" evidence="1">
    <location>
        <begin position="52"/>
        <end position="204"/>
    </location>
</feature>
<dbReference type="EMBL" id="BARS01011152">
    <property type="protein sequence ID" value="GAF99368.1"/>
    <property type="molecule type" value="Genomic_DNA"/>
</dbReference>
<reference evidence="2" key="1">
    <citation type="journal article" date="2014" name="Front. Microbiol.">
        <title>High frequency of phylogenetically diverse reductive dehalogenase-homologous genes in deep subseafloor sedimentary metagenomes.</title>
        <authorList>
            <person name="Kawai M."/>
            <person name="Futagami T."/>
            <person name="Toyoda A."/>
            <person name="Takaki Y."/>
            <person name="Nishi S."/>
            <person name="Hori S."/>
            <person name="Arai W."/>
            <person name="Tsubouchi T."/>
            <person name="Morono Y."/>
            <person name="Uchiyama I."/>
            <person name="Ito T."/>
            <person name="Fujiyama A."/>
            <person name="Inagaki F."/>
            <person name="Takami H."/>
        </authorList>
    </citation>
    <scope>NUCLEOTIDE SEQUENCE</scope>
    <source>
        <strain evidence="2">Expedition CK06-06</strain>
    </source>
</reference>
<sequence length="211" mass="22771">VRLGLLDGKHDLGFHSEATPPGVISLVREGVINGKYKTLYPGKVVVTSIGGGTREDMAWINNNPLFYLVDLLYLEDVRVIAANDNMVSINNALGIDLTGQITAETLGTRLVSVAGGQIPFAFGALMSKGGRSITVLPSTARGGTVSRIVPSLPQGSAVTIMRNLADRVVTEYGVANLRGKTVRQRAEELISIAHPDFRSELKKESRKLYWP</sequence>